<evidence type="ECO:0000256" key="1">
    <source>
        <dbReference type="ARBA" id="ARBA00006247"/>
    </source>
</evidence>
<comment type="similarity">
    <text evidence="1">Belongs to the peptidase M20A family.</text>
</comment>
<protein>
    <recommendedName>
        <fullName evidence="6">Peptidase M20 dimerisation domain-containing protein</fullName>
    </recommendedName>
</protein>
<dbReference type="Gene3D" id="3.30.70.360">
    <property type="match status" value="1"/>
</dbReference>
<evidence type="ECO:0000256" key="5">
    <source>
        <dbReference type="ARBA" id="ARBA00022833"/>
    </source>
</evidence>
<evidence type="ECO:0000256" key="4">
    <source>
        <dbReference type="ARBA" id="ARBA00022801"/>
    </source>
</evidence>
<dbReference type="GO" id="GO:0000328">
    <property type="term" value="C:fungal-type vacuole lumen"/>
    <property type="evidence" value="ECO:0007669"/>
    <property type="project" value="TreeGrafter"/>
</dbReference>
<dbReference type="Pfam" id="PF07687">
    <property type="entry name" value="M20_dimer"/>
    <property type="match status" value="1"/>
</dbReference>
<dbReference type="PANTHER" id="PTHR45962">
    <property type="entry name" value="N-FATTY-ACYL-AMINO ACID SYNTHASE/HYDROLASE PM20D1"/>
    <property type="match status" value="1"/>
</dbReference>
<gene>
    <name evidence="7" type="ORF">BN1211_6102</name>
</gene>
<proteinExistence type="inferred from homology"/>
<evidence type="ECO:0000313" key="8">
    <source>
        <dbReference type="Proteomes" id="UP000038830"/>
    </source>
</evidence>
<evidence type="ECO:0000313" key="7">
    <source>
        <dbReference type="EMBL" id="CEP25108.1"/>
    </source>
</evidence>
<keyword evidence="3" id="KW-0479">Metal-binding</keyword>
<dbReference type="GO" id="GO:0004180">
    <property type="term" value="F:carboxypeptidase activity"/>
    <property type="evidence" value="ECO:0007669"/>
    <property type="project" value="TreeGrafter"/>
</dbReference>
<evidence type="ECO:0000256" key="3">
    <source>
        <dbReference type="ARBA" id="ARBA00022723"/>
    </source>
</evidence>
<name>A0A0H5C9S2_CYBJN</name>
<keyword evidence="5" id="KW-0862">Zinc</keyword>
<dbReference type="SUPFAM" id="SSF55031">
    <property type="entry name" value="Bacterial exopeptidase dimerisation domain"/>
    <property type="match status" value="1"/>
</dbReference>
<reference evidence="8" key="1">
    <citation type="journal article" date="2015" name="J. Biotechnol.">
        <title>The structure of the Cyberlindnera jadinii genome and its relation to Candida utilis analyzed by the occurrence of single nucleotide polymorphisms.</title>
        <authorList>
            <person name="Rupp O."/>
            <person name="Brinkrolf K."/>
            <person name="Buerth C."/>
            <person name="Kunigo M."/>
            <person name="Schneider J."/>
            <person name="Jaenicke S."/>
            <person name="Goesmann A."/>
            <person name="Puehler A."/>
            <person name="Jaeger K.-E."/>
            <person name="Ernst J.F."/>
        </authorList>
    </citation>
    <scope>NUCLEOTIDE SEQUENCE [LARGE SCALE GENOMIC DNA]</scope>
    <source>
        <strain evidence="8">ATCC 18201 / CBS 1600 / BCRC 20928 / JCM 3617 / NBRC 0987 / NRRL Y-1542</strain>
    </source>
</reference>
<keyword evidence="4" id="KW-0378">Hydrolase</keyword>
<dbReference type="InterPro" id="IPR011650">
    <property type="entry name" value="Peptidase_M20_dimer"/>
</dbReference>
<evidence type="ECO:0000259" key="6">
    <source>
        <dbReference type="Pfam" id="PF07687"/>
    </source>
</evidence>
<dbReference type="AlphaFoldDB" id="A0A0H5C9S2"/>
<dbReference type="PANTHER" id="PTHR45962:SF1">
    <property type="entry name" value="N-FATTY-ACYL-AMINO ACID SYNTHASE_HYDROLASE PM20D1"/>
    <property type="match status" value="1"/>
</dbReference>
<dbReference type="EMBL" id="CDQK01000007">
    <property type="protein sequence ID" value="CEP25108.1"/>
    <property type="molecule type" value="Genomic_DNA"/>
</dbReference>
<dbReference type="InterPro" id="IPR002933">
    <property type="entry name" value="Peptidase_M20"/>
</dbReference>
<dbReference type="InterPro" id="IPR036264">
    <property type="entry name" value="Bact_exopeptidase_dim_dom"/>
</dbReference>
<dbReference type="Pfam" id="PF01546">
    <property type="entry name" value="Peptidase_M20"/>
    <property type="match status" value="1"/>
</dbReference>
<organism evidence="7 8">
    <name type="scientific">Cyberlindnera jadinii (strain ATCC 18201 / CBS 1600 / BCRC 20928 / JCM 3617 / NBRC 0987 / NRRL Y-1542)</name>
    <name type="common">Torula yeast</name>
    <name type="synonym">Candida utilis</name>
    <dbReference type="NCBI Taxonomy" id="983966"/>
    <lineage>
        <taxon>Eukaryota</taxon>
        <taxon>Fungi</taxon>
        <taxon>Dikarya</taxon>
        <taxon>Ascomycota</taxon>
        <taxon>Saccharomycotina</taxon>
        <taxon>Saccharomycetes</taxon>
        <taxon>Phaffomycetales</taxon>
        <taxon>Phaffomycetaceae</taxon>
        <taxon>Cyberlindnera</taxon>
    </lineage>
</organism>
<dbReference type="GO" id="GO:0046872">
    <property type="term" value="F:metal ion binding"/>
    <property type="evidence" value="ECO:0007669"/>
    <property type="project" value="UniProtKB-KW"/>
</dbReference>
<dbReference type="Gene3D" id="3.40.630.10">
    <property type="entry name" value="Zn peptidases"/>
    <property type="match status" value="1"/>
</dbReference>
<keyword evidence="2" id="KW-0645">Protease</keyword>
<dbReference type="InterPro" id="IPR047177">
    <property type="entry name" value="Pept_M20A"/>
</dbReference>
<dbReference type="GO" id="GO:0051603">
    <property type="term" value="P:proteolysis involved in protein catabolic process"/>
    <property type="evidence" value="ECO:0007669"/>
    <property type="project" value="TreeGrafter"/>
</dbReference>
<evidence type="ECO:0000256" key="2">
    <source>
        <dbReference type="ARBA" id="ARBA00022670"/>
    </source>
</evidence>
<accession>A0A0H5C9S2</accession>
<dbReference type="Proteomes" id="UP000038830">
    <property type="component" value="Unassembled WGS sequence"/>
</dbReference>
<feature type="domain" description="Peptidase M20 dimerisation" evidence="6">
    <location>
        <begin position="79"/>
        <end position="228"/>
    </location>
</feature>
<sequence length="370" mass="41079">MVIGQLQAVERLIQEGFKPSRTILLAYGFDEEIGGKMGAAFISEHLYERYGANGLYSLLDEGGTAMAVVGGTPIAQPAVGEKGVVNIKISLTTPGGHSSVPPDHTNIGIVSKLVSLIEDTPFRQVMDEYNPAFKYLQCIAQHTDEFTPEFKQKVFRSTWDPSAKKDVLDYADTVKELKYLVRTSQAVDIIHGGIKTNSLPELVTIDINHRISIESSVNETVHKIVDNVLSIANKFSLGLYHDNEALLEPTSNGHFNVTAPVSLEPARISPSSNEQWRIFAGSVKHIMEDYIYPNITRPSVVAPSITTGNTDTSHYWGLTENIYRYRLSTMHGVLEGHTHSVNEHTTIQNHLFLVAFNYEYIKSVDEYAKA</sequence>
<dbReference type="SUPFAM" id="SSF53187">
    <property type="entry name" value="Zn-dependent exopeptidases"/>
    <property type="match status" value="1"/>
</dbReference>